<dbReference type="VEuPathDB" id="FungiDB:PGTG_17918"/>
<reference evidence="3" key="2">
    <citation type="journal article" date="2011" name="Proc. Natl. Acad. Sci. U.S.A.">
        <title>Obligate biotrophy features unraveled by the genomic analysis of rust fungi.</title>
        <authorList>
            <person name="Duplessis S."/>
            <person name="Cuomo C.A."/>
            <person name="Lin Y.-C."/>
            <person name="Aerts A."/>
            <person name="Tisserant E."/>
            <person name="Veneault-Fourrey C."/>
            <person name="Joly D.L."/>
            <person name="Hacquard S."/>
            <person name="Amselem J."/>
            <person name="Cantarel B.L."/>
            <person name="Chiu R."/>
            <person name="Coutinho P.M."/>
            <person name="Feau N."/>
            <person name="Field M."/>
            <person name="Frey P."/>
            <person name="Gelhaye E."/>
            <person name="Goldberg J."/>
            <person name="Grabherr M.G."/>
            <person name="Kodira C.D."/>
            <person name="Kohler A."/>
            <person name="Kuees U."/>
            <person name="Lindquist E.A."/>
            <person name="Lucas S.M."/>
            <person name="Mago R."/>
            <person name="Mauceli E."/>
            <person name="Morin E."/>
            <person name="Murat C."/>
            <person name="Pangilinan J.L."/>
            <person name="Park R."/>
            <person name="Pearson M."/>
            <person name="Quesneville H."/>
            <person name="Rouhier N."/>
            <person name="Sakthikumar S."/>
            <person name="Salamov A.A."/>
            <person name="Schmutz J."/>
            <person name="Selles B."/>
            <person name="Shapiro H."/>
            <person name="Tanguay P."/>
            <person name="Tuskan G.A."/>
            <person name="Henrissat B."/>
            <person name="Van de Peer Y."/>
            <person name="Rouze P."/>
            <person name="Ellis J.G."/>
            <person name="Dodds P.N."/>
            <person name="Schein J.E."/>
            <person name="Zhong S."/>
            <person name="Hamelin R.C."/>
            <person name="Grigoriev I.V."/>
            <person name="Szabo L.J."/>
            <person name="Martin F."/>
        </authorList>
    </citation>
    <scope>NUCLEOTIDE SEQUENCE [LARGE SCALE GENOMIC DNA]</scope>
    <source>
        <strain evidence="3">CRL 75-36-700-3 / race SCCL</strain>
    </source>
</reference>
<organism evidence="2 3">
    <name type="scientific">Puccinia graminis f. sp. tritici (strain CRL 75-36-700-3 / race SCCL)</name>
    <name type="common">Black stem rust fungus</name>
    <dbReference type="NCBI Taxonomy" id="418459"/>
    <lineage>
        <taxon>Eukaryota</taxon>
        <taxon>Fungi</taxon>
        <taxon>Dikarya</taxon>
        <taxon>Basidiomycota</taxon>
        <taxon>Pucciniomycotina</taxon>
        <taxon>Pucciniomycetes</taxon>
        <taxon>Pucciniales</taxon>
        <taxon>Pucciniaceae</taxon>
        <taxon>Puccinia</taxon>
    </lineage>
</organism>
<evidence type="ECO:0000313" key="2">
    <source>
        <dbReference type="EMBL" id="EFP91891.1"/>
    </source>
</evidence>
<dbReference type="Proteomes" id="UP000008783">
    <property type="component" value="Unassembled WGS sequence"/>
</dbReference>
<gene>
    <name evidence="2" type="ORF">PGTG_17918</name>
</gene>
<proteinExistence type="predicted"/>
<dbReference type="InParanoid" id="E3L5R6"/>
<accession>E3L5R6</accession>
<evidence type="ECO:0000256" key="1">
    <source>
        <dbReference type="SAM" id="MobiDB-lite"/>
    </source>
</evidence>
<name>E3L5R6_PUCGT</name>
<dbReference type="AlphaFoldDB" id="E3L5R6"/>
<dbReference type="HOGENOM" id="CLU_1489709_0_0_1"/>
<dbReference type="EMBL" id="DS178354">
    <property type="protein sequence ID" value="EFP91891.1"/>
    <property type="molecule type" value="Genomic_DNA"/>
</dbReference>
<feature type="region of interest" description="Disordered" evidence="1">
    <location>
        <begin position="1"/>
        <end position="66"/>
    </location>
</feature>
<sequence>MPFALPTQYSDSDDRSDYESNESNYSTDVSESTNSTDTDSDKEEESNRSQSVVSVPTSTPRHGAKEWFLPHNEDRFETFIDHGSILDKDGYPIYPNGRTVFVKVPSSKILNFGTVGYTKRTCSETPKDGEWKVTCIYCLGVLVCDQRSPGAKAKQVPAQERFTTKHVPEQWHTLMLILEPV</sequence>
<keyword evidence="3" id="KW-1185">Reference proteome</keyword>
<evidence type="ECO:0000313" key="3">
    <source>
        <dbReference type="Proteomes" id="UP000008783"/>
    </source>
</evidence>
<protein>
    <submittedName>
        <fullName evidence="2">Uncharacterized protein</fullName>
    </submittedName>
</protein>
<feature type="compositionally biased region" description="Low complexity" evidence="1">
    <location>
        <begin position="51"/>
        <end position="60"/>
    </location>
</feature>
<dbReference type="GeneID" id="10531838"/>
<dbReference type="OMA" id="HSNRTWK"/>
<dbReference type="eggNOG" id="ENOG502S7P8">
    <property type="taxonomic scope" value="Eukaryota"/>
</dbReference>
<dbReference type="KEGG" id="pgr:PGTG_17918"/>
<dbReference type="RefSeq" id="XP_003336310.1">
    <property type="nucleotide sequence ID" value="XM_003336262.1"/>
</dbReference>
<feature type="compositionally biased region" description="Low complexity" evidence="1">
    <location>
        <begin position="21"/>
        <end position="37"/>
    </location>
</feature>
<reference key="1">
    <citation type="submission" date="2007-01" db="EMBL/GenBank/DDBJ databases">
        <title>The Genome Sequence of Puccinia graminis f. sp. tritici Strain CRL 75-36-700-3.</title>
        <authorList>
            <consortium name="The Broad Institute Genome Sequencing Platform"/>
            <person name="Birren B."/>
            <person name="Lander E."/>
            <person name="Galagan J."/>
            <person name="Nusbaum C."/>
            <person name="Devon K."/>
            <person name="Cuomo C."/>
            <person name="Jaffe D."/>
            <person name="Butler J."/>
            <person name="Alvarez P."/>
            <person name="Gnerre S."/>
            <person name="Grabherr M."/>
            <person name="Mauceli E."/>
            <person name="Brockman W."/>
            <person name="Young S."/>
            <person name="LaButti K."/>
            <person name="Sykes S."/>
            <person name="DeCaprio D."/>
            <person name="Crawford M."/>
            <person name="Koehrsen M."/>
            <person name="Engels R."/>
            <person name="Montgomery P."/>
            <person name="Pearson M."/>
            <person name="Howarth C."/>
            <person name="Larson L."/>
            <person name="White J."/>
            <person name="Zeng Q."/>
            <person name="Kodira C."/>
            <person name="Yandava C."/>
            <person name="Alvarado L."/>
            <person name="O'Leary S."/>
            <person name="Szabo L."/>
            <person name="Dean R."/>
            <person name="Schein J."/>
        </authorList>
    </citation>
    <scope>NUCLEOTIDE SEQUENCE</scope>
    <source>
        <strain>CRL 75-36-700-3</strain>
    </source>
</reference>
<dbReference type="OrthoDB" id="2507455at2759"/>